<evidence type="ECO:0008006" key="4">
    <source>
        <dbReference type="Google" id="ProtNLM"/>
    </source>
</evidence>
<accession>A0A238KCR0</accession>
<dbReference type="SUPFAM" id="SSF53335">
    <property type="entry name" value="S-adenosyl-L-methionine-dependent methyltransferases"/>
    <property type="match status" value="1"/>
</dbReference>
<organism evidence="2 3">
    <name type="scientific">Ruegeria arenilitoris</name>
    <dbReference type="NCBI Taxonomy" id="1173585"/>
    <lineage>
        <taxon>Bacteria</taxon>
        <taxon>Pseudomonadati</taxon>
        <taxon>Pseudomonadota</taxon>
        <taxon>Alphaproteobacteria</taxon>
        <taxon>Rhodobacterales</taxon>
        <taxon>Roseobacteraceae</taxon>
        <taxon>Ruegeria</taxon>
    </lineage>
</organism>
<dbReference type="EMBL" id="FXYG01000002">
    <property type="protein sequence ID" value="SMX40631.1"/>
    <property type="molecule type" value="Genomic_DNA"/>
</dbReference>
<evidence type="ECO:0000256" key="1">
    <source>
        <dbReference type="SAM" id="MobiDB-lite"/>
    </source>
</evidence>
<proteinExistence type="predicted"/>
<feature type="region of interest" description="Disordered" evidence="1">
    <location>
        <begin position="217"/>
        <end position="245"/>
    </location>
</feature>
<sequence>MLTNFGWKSLKLFLSKKQREETKVYRLLSDTFGHYRSLVEGRPVDAQGAEIPWYCYPAIEFLDGLELSGLSVFEYGSGNSSAFFASRGAVVTAIEHDREWFEITSQRLAGLDGFAIHHATEAKEYAERPEINDADLVVIDGTHRVPCVDFVTAEIGAGRAKPALIVFDNSDWYPETISRLEHALGWWRVDFCGFTPINTYTQATTVFLNPERNIRRLGPIQPTGGHKKISIEELGQHGKGRPAPQ</sequence>
<name>A0A238KCR0_9RHOB</name>
<dbReference type="AlphaFoldDB" id="A0A238KCR0"/>
<dbReference type="InterPro" id="IPR029063">
    <property type="entry name" value="SAM-dependent_MTases_sf"/>
</dbReference>
<dbReference type="Gene3D" id="3.40.50.150">
    <property type="entry name" value="Vaccinia Virus protein VP39"/>
    <property type="match status" value="1"/>
</dbReference>
<dbReference type="Proteomes" id="UP000202485">
    <property type="component" value="Unassembled WGS sequence"/>
</dbReference>
<gene>
    <name evidence="2" type="ORF">RUA8715_01732</name>
</gene>
<reference evidence="3" key="1">
    <citation type="submission" date="2017-05" db="EMBL/GenBank/DDBJ databases">
        <authorList>
            <person name="Rodrigo-Torres L."/>
            <person name="Arahal R. D."/>
            <person name="Lucena T."/>
        </authorList>
    </citation>
    <scope>NUCLEOTIDE SEQUENCE [LARGE SCALE GENOMIC DNA]</scope>
    <source>
        <strain evidence="3">CECT 8715</strain>
    </source>
</reference>
<keyword evidence="3" id="KW-1185">Reference proteome</keyword>
<evidence type="ECO:0000313" key="2">
    <source>
        <dbReference type="EMBL" id="SMX40631.1"/>
    </source>
</evidence>
<evidence type="ECO:0000313" key="3">
    <source>
        <dbReference type="Proteomes" id="UP000202485"/>
    </source>
</evidence>
<protein>
    <recommendedName>
        <fullName evidence="4">Class I SAM-dependent methyltransferase</fullName>
    </recommendedName>
</protein>